<evidence type="ECO:0000256" key="1">
    <source>
        <dbReference type="SAM" id="MobiDB-lite"/>
    </source>
</evidence>
<dbReference type="AlphaFoldDB" id="X1SCC0"/>
<feature type="non-terminal residue" evidence="2">
    <location>
        <position position="1"/>
    </location>
</feature>
<feature type="region of interest" description="Disordered" evidence="1">
    <location>
        <begin position="1"/>
        <end position="35"/>
    </location>
</feature>
<gene>
    <name evidence="2" type="ORF">S12H4_30545</name>
</gene>
<reference evidence="2" key="1">
    <citation type="journal article" date="2014" name="Front. Microbiol.">
        <title>High frequency of phylogenetically diverse reductive dehalogenase-homologous genes in deep subseafloor sedimentary metagenomes.</title>
        <authorList>
            <person name="Kawai M."/>
            <person name="Futagami T."/>
            <person name="Toyoda A."/>
            <person name="Takaki Y."/>
            <person name="Nishi S."/>
            <person name="Hori S."/>
            <person name="Arai W."/>
            <person name="Tsubouchi T."/>
            <person name="Morono Y."/>
            <person name="Uchiyama I."/>
            <person name="Ito T."/>
            <person name="Fujiyama A."/>
            <person name="Inagaki F."/>
            <person name="Takami H."/>
        </authorList>
    </citation>
    <scope>NUCLEOTIDE SEQUENCE</scope>
    <source>
        <strain evidence="2">Expedition CK06-06</strain>
    </source>
</reference>
<proteinExistence type="predicted"/>
<sequence>ATYACGGKKGKKEGNRESGEHICKKISRTRPQRLD</sequence>
<organism evidence="2">
    <name type="scientific">marine sediment metagenome</name>
    <dbReference type="NCBI Taxonomy" id="412755"/>
    <lineage>
        <taxon>unclassified sequences</taxon>
        <taxon>metagenomes</taxon>
        <taxon>ecological metagenomes</taxon>
    </lineage>
</organism>
<dbReference type="EMBL" id="BARW01017723">
    <property type="protein sequence ID" value="GAI90677.1"/>
    <property type="molecule type" value="Genomic_DNA"/>
</dbReference>
<feature type="compositionally biased region" description="Basic and acidic residues" evidence="1">
    <location>
        <begin position="12"/>
        <end position="23"/>
    </location>
</feature>
<feature type="compositionally biased region" description="Basic residues" evidence="1">
    <location>
        <begin position="24"/>
        <end position="35"/>
    </location>
</feature>
<evidence type="ECO:0000313" key="2">
    <source>
        <dbReference type="EMBL" id="GAI90677.1"/>
    </source>
</evidence>
<protein>
    <submittedName>
        <fullName evidence="2">Uncharacterized protein</fullName>
    </submittedName>
</protein>
<comment type="caution">
    <text evidence="2">The sequence shown here is derived from an EMBL/GenBank/DDBJ whole genome shotgun (WGS) entry which is preliminary data.</text>
</comment>
<name>X1SCC0_9ZZZZ</name>
<accession>X1SCC0</accession>